<name>A0A2T4DDM5_9BACT</name>
<dbReference type="Proteomes" id="UP000240608">
    <property type="component" value="Unassembled WGS sequence"/>
</dbReference>
<feature type="domain" description="Tc toxin complex TcA C-terminal TcB-binding" evidence="1">
    <location>
        <begin position="1"/>
        <end position="113"/>
    </location>
</feature>
<proteinExistence type="predicted"/>
<dbReference type="EMBL" id="PYVU01000297">
    <property type="protein sequence ID" value="PTB91858.1"/>
    <property type="molecule type" value="Genomic_DNA"/>
</dbReference>
<dbReference type="InterPro" id="IPR040840">
    <property type="entry name" value="TcA_TcB_BD"/>
</dbReference>
<gene>
    <name evidence="2" type="ORF">C9994_14855</name>
</gene>
<comment type="caution">
    <text evidence="2">The sequence shown here is derived from an EMBL/GenBank/DDBJ whole genome shotgun (WGS) entry which is preliminary data.</text>
</comment>
<accession>A0A2T4DDM5</accession>
<evidence type="ECO:0000259" key="1">
    <source>
        <dbReference type="Pfam" id="PF18276"/>
    </source>
</evidence>
<evidence type="ECO:0000313" key="2">
    <source>
        <dbReference type="EMBL" id="PTB91858.1"/>
    </source>
</evidence>
<protein>
    <recommendedName>
        <fullName evidence="1">Tc toxin complex TcA C-terminal TcB-binding domain-containing protein</fullName>
    </recommendedName>
</protein>
<sequence>SIPSLTGSYTNINAKLTLISNRYRKSSQVGDNYVYNGIDDARFSHNIAGLQSIATSSAQNDAGLFELNFQDERYLPFEGAGAISSWRLELSNDYRQFDYDTISDVIIHLNYTAREGGQQLKVKANESIKQSLKNYTDILASSEEGLIKVLSLKTHFPNKLYQLLQPINGELFQETSILLKKEHFPFIFADKSLSIAGSTSVLVKYKEENTLYTDLKVTVKDVDLGVFQNAAGAYPLPFVTGDVGGSLLEEWPVKVENSNTGEDLTSILNSELVEDILIIVNYTID</sequence>
<reference evidence="2 3" key="1">
    <citation type="submission" date="2018-03" db="EMBL/GenBank/DDBJ databases">
        <title>Cross-interface Injection: A General Nanoliter Liquid Handling Method Applied to Single Cells Genome Amplification Automated Nanoliter Liquid Handling Applied to Single Cell Multiple Displacement Amplification.</title>
        <authorList>
            <person name="Yun J."/>
            <person name="Xu P."/>
            <person name="Xu J."/>
            <person name="Dai X."/>
            <person name="Wang Y."/>
            <person name="Zheng X."/>
            <person name="Cao C."/>
            <person name="Yi Q."/>
            <person name="Zhu Y."/>
            <person name="Wang L."/>
            <person name="Dong Z."/>
            <person name="Huang Y."/>
            <person name="Huang L."/>
            <person name="Du W."/>
        </authorList>
    </citation>
    <scope>NUCLEOTIDE SEQUENCE [LARGE SCALE GENOMIC DNA]</scope>
    <source>
        <strain evidence="2 3">Z-D1-2</strain>
    </source>
</reference>
<evidence type="ECO:0000313" key="3">
    <source>
        <dbReference type="Proteomes" id="UP000240608"/>
    </source>
</evidence>
<feature type="non-terminal residue" evidence="2">
    <location>
        <position position="1"/>
    </location>
</feature>
<dbReference type="AlphaFoldDB" id="A0A2T4DDM5"/>
<organism evidence="2 3">
    <name type="scientific">Marivirga lumbricoides</name>
    <dbReference type="NCBI Taxonomy" id="1046115"/>
    <lineage>
        <taxon>Bacteria</taxon>
        <taxon>Pseudomonadati</taxon>
        <taxon>Bacteroidota</taxon>
        <taxon>Cytophagia</taxon>
        <taxon>Cytophagales</taxon>
        <taxon>Marivirgaceae</taxon>
        <taxon>Marivirga</taxon>
    </lineage>
</organism>
<dbReference type="Pfam" id="PF18276">
    <property type="entry name" value="TcA_TcB_BD"/>
    <property type="match status" value="1"/>
</dbReference>